<dbReference type="CDD" id="cd01647">
    <property type="entry name" value="RT_LTR"/>
    <property type="match status" value="1"/>
</dbReference>
<keyword evidence="4" id="KW-0255">Endonuclease</keyword>
<dbReference type="InterPro" id="IPR043502">
    <property type="entry name" value="DNA/RNA_pol_sf"/>
</dbReference>
<evidence type="ECO:0000256" key="4">
    <source>
        <dbReference type="ARBA" id="ARBA00022759"/>
    </source>
</evidence>
<dbReference type="PROSITE" id="PS50158">
    <property type="entry name" value="ZF_CCHC"/>
    <property type="match status" value="1"/>
</dbReference>
<dbReference type="PANTHER" id="PTHR37984">
    <property type="entry name" value="PROTEIN CBG26694"/>
    <property type="match status" value="1"/>
</dbReference>
<dbReference type="SUPFAM" id="SSF56672">
    <property type="entry name" value="DNA/RNA polymerases"/>
    <property type="match status" value="1"/>
</dbReference>
<evidence type="ECO:0000313" key="9">
    <source>
        <dbReference type="EMBL" id="KIH53396.1"/>
    </source>
</evidence>
<dbReference type="GO" id="GO:0006508">
    <property type="term" value="P:proteolysis"/>
    <property type="evidence" value="ECO:0007669"/>
    <property type="project" value="InterPro"/>
</dbReference>
<dbReference type="GO" id="GO:0008270">
    <property type="term" value="F:zinc ion binding"/>
    <property type="evidence" value="ECO:0007669"/>
    <property type="project" value="UniProtKB-KW"/>
</dbReference>
<evidence type="ECO:0000259" key="8">
    <source>
        <dbReference type="PROSITE" id="PS50158"/>
    </source>
</evidence>
<keyword evidence="4" id="KW-0378">Hydrolase</keyword>
<dbReference type="PROSITE" id="PS00141">
    <property type="entry name" value="ASP_PROTEASE"/>
    <property type="match status" value="1"/>
</dbReference>
<evidence type="ECO:0000256" key="1">
    <source>
        <dbReference type="ARBA" id="ARBA00022679"/>
    </source>
</evidence>
<feature type="coiled-coil region" evidence="6">
    <location>
        <begin position="287"/>
        <end position="314"/>
    </location>
</feature>
<organism evidence="9 10">
    <name type="scientific">Ancylostoma duodenale</name>
    <dbReference type="NCBI Taxonomy" id="51022"/>
    <lineage>
        <taxon>Eukaryota</taxon>
        <taxon>Metazoa</taxon>
        <taxon>Ecdysozoa</taxon>
        <taxon>Nematoda</taxon>
        <taxon>Chromadorea</taxon>
        <taxon>Rhabditida</taxon>
        <taxon>Rhabditina</taxon>
        <taxon>Rhabditomorpha</taxon>
        <taxon>Strongyloidea</taxon>
        <taxon>Ancylostomatidae</taxon>
        <taxon>Ancylostomatinae</taxon>
        <taxon>Ancylostoma</taxon>
    </lineage>
</organism>
<dbReference type="InterPro" id="IPR001969">
    <property type="entry name" value="Aspartic_peptidase_AS"/>
</dbReference>
<sequence>MPSIRSESDRFVMEEERSVVDDMSAVPEPTVEASAAMSSRKASEAELEAEFRRLCGGEDDTRHLKEQLDRQAKELEELRALRERCARQEQELRELRDKPGQPCAPLAVQMEVDASQRSMPEWLRVACSTAGVEVRDVEKQFSEPWSADNENRFKNFLDAFELKYPKESWADSELCALFRSKLIGKAKSQYESLPKQERKGGYRVLVEAMKRECRAEQRTNKVFALGELKRLRKADGQSVSDFCVELERLTRQAYPELDERALEIERAQLLYDQLVHWRDSYHLLEALESDEDAYDKLKETAKRIERRNMTLKRVTGGKMVPQDRHTVEKRGEYRSRKELTVPPSDNGGIQKGKEAQSKGPTCFKCRDVGHLARNCTGVGKRSKAEATSLGSTPLSARLARAGCHVVGVNSTDVVDTPGVCPVFGEKMITDVEIMGVKVSGLLDTGSEISIIPGNILLRDQRNGYDIDSKVKEHAIDRSKRVYDASGVLMNFVTVIETAVEECAGRRKVIAPMYVSNTDEELVILGTNVLPSFGYRLLRDETISKNIQPEREVEVPASVRTKPKTRKRVVQVGQRMYLAPSSIGWVELTGCEQGKDWMLDPSGNLIHAGVCRADSDGMVRVPVVNRSDEPVVFRAGETVGHWEEEESDWVHANAKDLSTDMLTLGRKELPRTERLLKLRKTLAENRKDGKLSARLWNIVKQNNSVFAVEDLELSQTSLVKHEIDTGDTAPIRQRTRPVPIAARAEFKEIIKSLLERGIIERSTSPWASPVVLVKKKDGSIRLCVDYRELNKCTRQDAYPLPAIDVMLQSLQGK</sequence>
<dbReference type="GO" id="GO:0003676">
    <property type="term" value="F:nucleic acid binding"/>
    <property type="evidence" value="ECO:0007669"/>
    <property type="project" value="InterPro"/>
</dbReference>
<keyword evidence="10" id="KW-1185">Reference proteome</keyword>
<evidence type="ECO:0000256" key="6">
    <source>
        <dbReference type="SAM" id="Coils"/>
    </source>
</evidence>
<dbReference type="Gene3D" id="3.10.10.10">
    <property type="entry name" value="HIV Type 1 Reverse Transcriptase, subunit A, domain 1"/>
    <property type="match status" value="1"/>
</dbReference>
<feature type="non-terminal residue" evidence="9">
    <location>
        <position position="812"/>
    </location>
</feature>
<keyword evidence="5" id="KW-0479">Metal-binding</keyword>
<dbReference type="GO" id="GO:0016779">
    <property type="term" value="F:nucleotidyltransferase activity"/>
    <property type="evidence" value="ECO:0007669"/>
    <property type="project" value="UniProtKB-KW"/>
</dbReference>
<dbReference type="AlphaFoldDB" id="A0A0C2G8U1"/>
<feature type="region of interest" description="Disordered" evidence="7">
    <location>
        <begin position="1"/>
        <end position="27"/>
    </location>
</feature>
<name>A0A0C2G8U1_9BILA</name>
<keyword evidence="3" id="KW-0540">Nuclease</keyword>
<evidence type="ECO:0000256" key="3">
    <source>
        <dbReference type="ARBA" id="ARBA00022722"/>
    </source>
</evidence>
<dbReference type="SUPFAM" id="SSF57756">
    <property type="entry name" value="Retrovirus zinc finger-like domains"/>
    <property type="match status" value="1"/>
</dbReference>
<dbReference type="EMBL" id="KN741319">
    <property type="protein sequence ID" value="KIH53396.1"/>
    <property type="molecule type" value="Genomic_DNA"/>
</dbReference>
<keyword evidence="5" id="KW-0862">Zinc</keyword>
<dbReference type="GO" id="GO:0005737">
    <property type="term" value="C:cytoplasm"/>
    <property type="evidence" value="ECO:0007669"/>
    <property type="project" value="UniProtKB-ARBA"/>
</dbReference>
<protein>
    <submittedName>
        <fullName evidence="9">Zinc knuckle</fullName>
    </submittedName>
</protein>
<dbReference type="InterPro" id="IPR001878">
    <property type="entry name" value="Znf_CCHC"/>
</dbReference>
<evidence type="ECO:0000313" key="10">
    <source>
        <dbReference type="Proteomes" id="UP000054047"/>
    </source>
</evidence>
<dbReference type="GO" id="GO:0004190">
    <property type="term" value="F:aspartic-type endopeptidase activity"/>
    <property type="evidence" value="ECO:0007669"/>
    <property type="project" value="InterPro"/>
</dbReference>
<dbReference type="GO" id="GO:0019899">
    <property type="term" value="F:enzyme binding"/>
    <property type="evidence" value="ECO:0007669"/>
    <property type="project" value="UniProtKB-ARBA"/>
</dbReference>
<dbReference type="Pfam" id="PF00098">
    <property type="entry name" value="zf-CCHC"/>
    <property type="match status" value="1"/>
</dbReference>
<accession>A0A0C2G8U1</accession>
<keyword evidence="5" id="KW-0863">Zinc-finger</keyword>
<dbReference type="GO" id="GO:0004519">
    <property type="term" value="F:endonuclease activity"/>
    <property type="evidence" value="ECO:0007669"/>
    <property type="project" value="UniProtKB-KW"/>
</dbReference>
<proteinExistence type="predicted"/>
<dbReference type="SUPFAM" id="SSF50630">
    <property type="entry name" value="Acid proteases"/>
    <property type="match status" value="1"/>
</dbReference>
<keyword evidence="2" id="KW-0548">Nucleotidyltransferase</keyword>
<feature type="coiled-coil region" evidence="6">
    <location>
        <begin position="58"/>
        <end position="98"/>
    </location>
</feature>
<keyword evidence="1" id="KW-0808">Transferase</keyword>
<feature type="region of interest" description="Disordered" evidence="7">
    <location>
        <begin position="334"/>
        <end position="358"/>
    </location>
</feature>
<dbReference type="FunFam" id="3.10.10.10:FF:000002">
    <property type="entry name" value="Retrovirus-related Pol polyprotein from transposon 17.6-like protein"/>
    <property type="match status" value="1"/>
</dbReference>
<keyword evidence="6" id="KW-0175">Coiled coil</keyword>
<dbReference type="OrthoDB" id="5866968at2759"/>
<dbReference type="InterPro" id="IPR021109">
    <property type="entry name" value="Peptidase_aspartic_dom_sf"/>
</dbReference>
<dbReference type="PANTHER" id="PTHR37984:SF5">
    <property type="entry name" value="PROTEIN NYNRIN-LIKE"/>
    <property type="match status" value="1"/>
</dbReference>
<dbReference type="InterPro" id="IPR036875">
    <property type="entry name" value="Znf_CCHC_sf"/>
</dbReference>
<dbReference type="SMART" id="SM00343">
    <property type="entry name" value="ZnF_C2HC"/>
    <property type="match status" value="1"/>
</dbReference>
<feature type="compositionally biased region" description="Basic and acidic residues" evidence="7">
    <location>
        <begin position="1"/>
        <end position="20"/>
    </location>
</feature>
<reference evidence="9 10" key="1">
    <citation type="submission" date="2013-12" db="EMBL/GenBank/DDBJ databases">
        <title>Draft genome of the parsitic nematode Ancylostoma duodenale.</title>
        <authorList>
            <person name="Mitreva M."/>
        </authorList>
    </citation>
    <scope>NUCLEOTIDE SEQUENCE [LARGE SCALE GENOMIC DNA]</scope>
    <source>
        <strain evidence="9 10">Zhejiang</strain>
    </source>
</reference>
<evidence type="ECO:0000256" key="7">
    <source>
        <dbReference type="SAM" id="MobiDB-lite"/>
    </source>
</evidence>
<dbReference type="Proteomes" id="UP000054047">
    <property type="component" value="Unassembled WGS sequence"/>
</dbReference>
<dbReference type="InterPro" id="IPR050951">
    <property type="entry name" value="Retrovirus_Pol_polyprotein"/>
</dbReference>
<gene>
    <name evidence="9" type="ORF">ANCDUO_16479</name>
</gene>
<evidence type="ECO:0000256" key="5">
    <source>
        <dbReference type="PROSITE-ProRule" id="PRU00047"/>
    </source>
</evidence>
<feature type="domain" description="CCHC-type" evidence="8">
    <location>
        <begin position="362"/>
        <end position="375"/>
    </location>
</feature>
<evidence type="ECO:0000256" key="2">
    <source>
        <dbReference type="ARBA" id="ARBA00022695"/>
    </source>
</evidence>